<evidence type="ECO:0000256" key="9">
    <source>
        <dbReference type="SAM" id="MobiDB-lite"/>
    </source>
</evidence>
<reference evidence="12 13" key="1">
    <citation type="submission" date="2016-01" db="EMBL/GenBank/DDBJ databases">
        <title>Genome sequence of Oerskovia enterophila VJag, an agar and cellulose degrading bacterium.</title>
        <authorList>
            <person name="Poehlein A."/>
            <person name="Jag V."/>
            <person name="Bengelsdorf F."/>
            <person name="Duerre P."/>
            <person name="Daniel R."/>
        </authorList>
    </citation>
    <scope>NUCLEOTIDE SEQUENCE [LARGE SCALE GENOMIC DNA]</scope>
    <source>
        <strain evidence="12 13">VJag</strain>
    </source>
</reference>
<feature type="compositionally biased region" description="Polar residues" evidence="9">
    <location>
        <begin position="12"/>
        <end position="21"/>
    </location>
</feature>
<dbReference type="EC" id="2.7.13.3" evidence="2"/>
<evidence type="ECO:0000256" key="4">
    <source>
        <dbReference type="ARBA" id="ARBA00022679"/>
    </source>
</evidence>
<keyword evidence="7" id="KW-0067">ATP-binding</keyword>
<feature type="transmembrane region" description="Helical" evidence="10">
    <location>
        <begin position="72"/>
        <end position="93"/>
    </location>
</feature>
<accession>A0A163QYT9</accession>
<dbReference type="InterPro" id="IPR036890">
    <property type="entry name" value="HATPase_C_sf"/>
</dbReference>
<keyword evidence="8" id="KW-0902">Two-component regulatory system</keyword>
<dbReference type="Proteomes" id="UP000076447">
    <property type="component" value="Unassembled WGS sequence"/>
</dbReference>
<evidence type="ECO:0000313" key="12">
    <source>
        <dbReference type="EMBL" id="KZM34675.1"/>
    </source>
</evidence>
<gene>
    <name evidence="12" type="primary">desK_5</name>
    <name evidence="12" type="ORF">OJAG_27100</name>
</gene>
<keyword evidence="6 12" id="KW-0418">Kinase</keyword>
<feature type="domain" description="Signal transduction histidine kinase subgroup 3 dimerisation and phosphoacceptor" evidence="11">
    <location>
        <begin position="220"/>
        <end position="286"/>
    </location>
</feature>
<feature type="transmembrane region" description="Helical" evidence="10">
    <location>
        <begin position="47"/>
        <end position="65"/>
    </location>
</feature>
<name>A0A163QYT9_9CELL</name>
<dbReference type="AlphaFoldDB" id="A0A163QYT9"/>
<organism evidence="12 13">
    <name type="scientific">Oerskovia enterophila</name>
    <dbReference type="NCBI Taxonomy" id="43678"/>
    <lineage>
        <taxon>Bacteria</taxon>
        <taxon>Bacillati</taxon>
        <taxon>Actinomycetota</taxon>
        <taxon>Actinomycetes</taxon>
        <taxon>Micrococcales</taxon>
        <taxon>Cellulomonadaceae</taxon>
        <taxon>Oerskovia</taxon>
    </lineage>
</organism>
<protein>
    <recommendedName>
        <fullName evidence="2">histidine kinase</fullName>
        <ecNumber evidence="2">2.7.13.3</ecNumber>
    </recommendedName>
</protein>
<evidence type="ECO:0000313" key="13">
    <source>
        <dbReference type="Proteomes" id="UP000076447"/>
    </source>
</evidence>
<keyword evidence="10" id="KW-0472">Membrane</keyword>
<sequence length="413" mass="42184">MTTPALAGDSPATLTEASSVTPGGDTTDALRQQVLAADTGHSRTGQILNLAGAAVVAYVLVTQLVRPPAQVPLSLVLWLGLVAVTAWVVRVLVPLRRVGVVTAAELVMTVCGALVVVPTGGLTIAPAFAAVVMAIGRPARPLGYGIGLAATAVALQGVFLVVRGDFPTVLVLGMVAVFVLAATLGFSRRQSRIATAGSQLLAAERLVAAHDRVRSAALEERARIARDIHDVLAHSLGGLVVQLDAIEALLEVGDAAGAASRVSAGRRLAASGLREARSVVSTLATPEDDLAALLADHRELGGTVSLVESGDPRPLDDQQSAAIHRALQEGLSNARKHAPGMPVGAAIVWDDARVLLTLTTPRAPGPHPSLAESGAGHGLAGMRARVAALPLGGEVHVDDGAETFTVTVAVTLR</sequence>
<dbReference type="RefSeq" id="WP_068709137.1">
    <property type="nucleotide sequence ID" value="NZ_LRIE01000078.1"/>
</dbReference>
<dbReference type="PANTHER" id="PTHR24421:SF10">
    <property type="entry name" value="NITRATE_NITRITE SENSOR PROTEIN NARQ"/>
    <property type="match status" value="1"/>
</dbReference>
<dbReference type="OrthoDB" id="227596at2"/>
<keyword evidence="3" id="KW-0597">Phosphoprotein</keyword>
<evidence type="ECO:0000256" key="1">
    <source>
        <dbReference type="ARBA" id="ARBA00000085"/>
    </source>
</evidence>
<dbReference type="Gene3D" id="1.20.5.1930">
    <property type="match status" value="1"/>
</dbReference>
<dbReference type="SUPFAM" id="SSF55874">
    <property type="entry name" value="ATPase domain of HSP90 chaperone/DNA topoisomerase II/histidine kinase"/>
    <property type="match status" value="1"/>
</dbReference>
<dbReference type="GO" id="GO:0046983">
    <property type="term" value="F:protein dimerization activity"/>
    <property type="evidence" value="ECO:0007669"/>
    <property type="project" value="InterPro"/>
</dbReference>
<dbReference type="InterPro" id="IPR011712">
    <property type="entry name" value="Sig_transdc_His_kin_sub3_dim/P"/>
</dbReference>
<evidence type="ECO:0000259" key="11">
    <source>
        <dbReference type="Pfam" id="PF07730"/>
    </source>
</evidence>
<feature type="transmembrane region" description="Helical" evidence="10">
    <location>
        <begin position="168"/>
        <end position="186"/>
    </location>
</feature>
<dbReference type="PANTHER" id="PTHR24421">
    <property type="entry name" value="NITRATE/NITRITE SENSOR PROTEIN NARX-RELATED"/>
    <property type="match status" value="1"/>
</dbReference>
<keyword evidence="4 12" id="KW-0808">Transferase</keyword>
<evidence type="ECO:0000256" key="5">
    <source>
        <dbReference type="ARBA" id="ARBA00022741"/>
    </source>
</evidence>
<proteinExistence type="predicted"/>
<feature type="region of interest" description="Disordered" evidence="9">
    <location>
        <begin position="1"/>
        <end position="26"/>
    </location>
</feature>
<dbReference type="Gene3D" id="3.30.565.10">
    <property type="entry name" value="Histidine kinase-like ATPase, C-terminal domain"/>
    <property type="match status" value="1"/>
</dbReference>
<keyword evidence="10" id="KW-0812">Transmembrane</keyword>
<keyword evidence="10" id="KW-1133">Transmembrane helix</keyword>
<keyword evidence="5" id="KW-0547">Nucleotide-binding</keyword>
<evidence type="ECO:0000256" key="3">
    <source>
        <dbReference type="ARBA" id="ARBA00022553"/>
    </source>
</evidence>
<dbReference type="GO" id="GO:0005524">
    <property type="term" value="F:ATP binding"/>
    <property type="evidence" value="ECO:0007669"/>
    <property type="project" value="UniProtKB-KW"/>
</dbReference>
<evidence type="ECO:0000256" key="7">
    <source>
        <dbReference type="ARBA" id="ARBA00022840"/>
    </source>
</evidence>
<evidence type="ECO:0000256" key="6">
    <source>
        <dbReference type="ARBA" id="ARBA00022777"/>
    </source>
</evidence>
<comment type="catalytic activity">
    <reaction evidence="1">
        <text>ATP + protein L-histidine = ADP + protein N-phospho-L-histidine.</text>
        <dbReference type="EC" id="2.7.13.3"/>
    </reaction>
</comment>
<dbReference type="PATRIC" id="fig|43678.3.peg.2837"/>
<dbReference type="InterPro" id="IPR050482">
    <property type="entry name" value="Sensor_HK_TwoCompSys"/>
</dbReference>
<evidence type="ECO:0000256" key="10">
    <source>
        <dbReference type="SAM" id="Phobius"/>
    </source>
</evidence>
<feature type="transmembrane region" description="Helical" evidence="10">
    <location>
        <begin position="142"/>
        <end position="162"/>
    </location>
</feature>
<dbReference type="STRING" id="43678.OJAG_27100"/>
<comment type="caution">
    <text evidence="12">The sequence shown here is derived from an EMBL/GenBank/DDBJ whole genome shotgun (WGS) entry which is preliminary data.</text>
</comment>
<evidence type="ECO:0000256" key="2">
    <source>
        <dbReference type="ARBA" id="ARBA00012438"/>
    </source>
</evidence>
<dbReference type="EMBL" id="LRIE01000078">
    <property type="protein sequence ID" value="KZM34675.1"/>
    <property type="molecule type" value="Genomic_DNA"/>
</dbReference>
<evidence type="ECO:0000256" key="8">
    <source>
        <dbReference type="ARBA" id="ARBA00023012"/>
    </source>
</evidence>
<dbReference type="GO" id="GO:0016020">
    <property type="term" value="C:membrane"/>
    <property type="evidence" value="ECO:0007669"/>
    <property type="project" value="InterPro"/>
</dbReference>
<dbReference type="Pfam" id="PF07730">
    <property type="entry name" value="HisKA_3"/>
    <property type="match status" value="1"/>
</dbReference>
<feature type="transmembrane region" description="Helical" evidence="10">
    <location>
        <begin position="113"/>
        <end position="135"/>
    </location>
</feature>
<dbReference type="GO" id="GO:0000155">
    <property type="term" value="F:phosphorelay sensor kinase activity"/>
    <property type="evidence" value="ECO:0007669"/>
    <property type="project" value="InterPro"/>
</dbReference>